<keyword evidence="3 4" id="KW-0143">Chaperone</keyword>
<comment type="similarity">
    <text evidence="4">Belongs to the ProQ family.</text>
</comment>
<keyword evidence="2 4" id="KW-0694">RNA-binding</keyword>
<reference evidence="8" key="1">
    <citation type="submission" date="2015-08" db="EMBL/GenBank/DDBJ databases">
        <authorList>
            <person name="Varghese N."/>
        </authorList>
    </citation>
    <scope>NUCLEOTIDE SEQUENCE [LARGE SCALE GENOMIC DNA]</scope>
    <source>
        <strain evidence="8">DSM 27808</strain>
    </source>
</reference>
<evidence type="ECO:0000259" key="6">
    <source>
        <dbReference type="SMART" id="SM00945"/>
    </source>
</evidence>
<evidence type="ECO:0000256" key="3">
    <source>
        <dbReference type="ARBA" id="ARBA00023186"/>
    </source>
</evidence>
<dbReference type="EMBL" id="CYHB01000001">
    <property type="protein sequence ID" value="CUA82756.1"/>
    <property type="molecule type" value="Genomic_DNA"/>
</dbReference>
<dbReference type="PANTHER" id="PTHR38106:SF1">
    <property type="entry name" value="RNA CHAPERONE PROQ"/>
    <property type="match status" value="1"/>
</dbReference>
<dbReference type="HAMAP" id="MF_00749">
    <property type="entry name" value="ProQ"/>
    <property type="match status" value="1"/>
</dbReference>
<dbReference type="GO" id="GO:0033592">
    <property type="term" value="F:RNA strand annealing activity"/>
    <property type="evidence" value="ECO:0007669"/>
    <property type="project" value="UniProtKB-UniRule"/>
</dbReference>
<dbReference type="AlphaFoldDB" id="A0A0K6GVJ1"/>
<feature type="compositionally biased region" description="Low complexity" evidence="5">
    <location>
        <begin position="124"/>
        <end position="145"/>
    </location>
</feature>
<evidence type="ECO:0000313" key="7">
    <source>
        <dbReference type="EMBL" id="CUA82756.1"/>
    </source>
</evidence>
<dbReference type="InterPro" id="IPR036442">
    <property type="entry name" value="ProQ/FinO_sf"/>
</dbReference>
<name>A0A0K6GVJ1_9GAMM</name>
<keyword evidence="8" id="KW-1185">Reference proteome</keyword>
<dbReference type="GO" id="GO:0034057">
    <property type="term" value="F:RNA strand-exchange activity"/>
    <property type="evidence" value="ECO:0007669"/>
    <property type="project" value="UniProtKB-UniRule"/>
</dbReference>
<dbReference type="Gene3D" id="1.10.1710.10">
    <property type="entry name" value="ProQ/FinO domain"/>
    <property type="match status" value="1"/>
</dbReference>
<dbReference type="NCBIfam" id="NF003434">
    <property type="entry name" value="PRK04950.1"/>
    <property type="match status" value="1"/>
</dbReference>
<evidence type="ECO:0000256" key="1">
    <source>
        <dbReference type="ARBA" id="ARBA00022490"/>
    </source>
</evidence>
<dbReference type="InterPro" id="IPR016103">
    <property type="entry name" value="ProQ/FinO"/>
</dbReference>
<dbReference type="InterPro" id="IPR023529">
    <property type="entry name" value="ProQ"/>
</dbReference>
<organism evidence="7 8">
    <name type="scientific">Pseudidiomarina woesei</name>
    <dbReference type="NCBI Taxonomy" id="1381080"/>
    <lineage>
        <taxon>Bacteria</taxon>
        <taxon>Pseudomonadati</taxon>
        <taxon>Pseudomonadota</taxon>
        <taxon>Gammaproteobacteria</taxon>
        <taxon>Alteromonadales</taxon>
        <taxon>Idiomarinaceae</taxon>
        <taxon>Pseudidiomarina</taxon>
    </lineage>
</organism>
<evidence type="ECO:0000313" key="8">
    <source>
        <dbReference type="Proteomes" id="UP000182598"/>
    </source>
</evidence>
<dbReference type="SUPFAM" id="SSF48657">
    <property type="entry name" value="FinO-like"/>
    <property type="match status" value="1"/>
</dbReference>
<dbReference type="Pfam" id="PF04352">
    <property type="entry name" value="ProQ"/>
    <property type="match status" value="1"/>
</dbReference>
<evidence type="ECO:0000256" key="2">
    <source>
        <dbReference type="ARBA" id="ARBA00022884"/>
    </source>
</evidence>
<comment type="function">
    <text evidence="4">RNA chaperone with significant RNA binding, RNA strand exchange and RNA duplexing activities.</text>
</comment>
<gene>
    <name evidence="4" type="primary">proQ</name>
    <name evidence="7" type="ORF">Ga0061064_0202</name>
</gene>
<dbReference type="Proteomes" id="UP000182598">
    <property type="component" value="Unassembled WGS sequence"/>
</dbReference>
<proteinExistence type="inferred from homology"/>
<sequence length="227" mass="24422">MTMTTDVKKLTNTKEVIAYLAEKFPECFSLEGEAKPLKIGIFEELAERLKDDETVSKTRIRTALRHYTNSWRYLRAVKVGAVRVDLDGAEAGIIEDDHQQHAEQALAESKAAAAERAATKRKAQQAAAKSAGDNNAKAKASAAAARKARAKSPAKPKSTGTAKATKPSVNLTAAQHDQLQVGQQVQVKAGKVPVAGQVTEIDRDDIHVQLQNGLAVKVKVSAVFVTK</sequence>
<feature type="domain" description="ProQ/FinO" evidence="6">
    <location>
        <begin position="8"/>
        <end position="122"/>
    </location>
</feature>
<evidence type="ECO:0000256" key="4">
    <source>
        <dbReference type="HAMAP-Rule" id="MF_00749"/>
    </source>
</evidence>
<keyword evidence="1 4" id="KW-0963">Cytoplasm</keyword>
<feature type="compositionally biased region" description="Polar residues" evidence="5">
    <location>
        <begin position="159"/>
        <end position="168"/>
    </location>
</feature>
<dbReference type="SMART" id="SM00945">
    <property type="entry name" value="ProQ"/>
    <property type="match status" value="1"/>
</dbReference>
<dbReference type="GO" id="GO:0005829">
    <property type="term" value="C:cytosol"/>
    <property type="evidence" value="ECO:0007669"/>
    <property type="project" value="TreeGrafter"/>
</dbReference>
<dbReference type="InterPro" id="IPR035236">
    <property type="entry name" value="ProQ_C"/>
</dbReference>
<dbReference type="PANTHER" id="PTHR38106">
    <property type="entry name" value="RNA CHAPERONE PROQ"/>
    <property type="match status" value="1"/>
</dbReference>
<feature type="region of interest" description="Disordered" evidence="5">
    <location>
        <begin position="115"/>
        <end position="168"/>
    </location>
</feature>
<evidence type="ECO:0000256" key="5">
    <source>
        <dbReference type="SAM" id="MobiDB-lite"/>
    </source>
</evidence>
<dbReference type="GO" id="GO:0010608">
    <property type="term" value="P:post-transcriptional regulation of gene expression"/>
    <property type="evidence" value="ECO:0007669"/>
    <property type="project" value="InterPro"/>
</dbReference>
<comment type="subcellular location">
    <subcellularLocation>
        <location evidence="4">Cytoplasm</location>
    </subcellularLocation>
</comment>
<accession>A0A0K6GVJ1</accession>
<dbReference type="Pfam" id="PF17516">
    <property type="entry name" value="ProQ_C"/>
    <property type="match status" value="1"/>
</dbReference>
<protein>
    <recommendedName>
        <fullName evidence="4">RNA chaperone ProQ</fullName>
    </recommendedName>
</protein>